<evidence type="ECO:0000313" key="3">
    <source>
        <dbReference type="Proteomes" id="UP000002489"/>
    </source>
</evidence>
<reference evidence="3" key="1">
    <citation type="journal article" date="2012" name="Mol. Plant Microbe Interact.">
        <title>A highly conserved effector in Fusarium oxysporum is required for full virulence on Arabidopsis.</title>
        <authorList>
            <person name="Thatcher L.F."/>
            <person name="Gardiner D.M."/>
            <person name="Kazan K."/>
            <person name="Manners J."/>
        </authorList>
    </citation>
    <scope>NUCLEOTIDE SEQUENCE [LARGE SCALE GENOMIC DNA]</scope>
    <source>
        <strain evidence="3">Fo5176</strain>
    </source>
</reference>
<reference evidence="2" key="2">
    <citation type="submission" date="2025-08" db="UniProtKB">
        <authorList>
            <consortium name="EnsemblFungi"/>
        </authorList>
    </citation>
    <scope>IDENTIFICATION</scope>
    <source>
        <strain evidence="2">4287 / CBS 123668 / FGSC 9935 / NRRL 34936</strain>
    </source>
</reference>
<proteinExistence type="predicted"/>
<dbReference type="AlphaFoldDB" id="A0A0D2Y1L0"/>
<dbReference type="EnsemblFungi" id="FOXG_10153T0">
    <property type="protein sequence ID" value="FOXG_10153P0"/>
    <property type="gene ID" value="FOXG_10153"/>
</dbReference>
<sequence length="108" mass="12158">MSQLEPTNRPINHIAISCTDIEELIKWYTNVLGFEIIGDIQHCSRAKDPTPFETIFVSYSPLLQELKFAILTTGNGTRVEGHWEGGLIILGLDLRDITGYIPRTRGVM</sequence>
<organism evidence="2 3">
    <name type="scientific">Fusarium oxysporum (strain Fo5176)</name>
    <name type="common">Fusarium vascular wilt</name>
    <dbReference type="NCBI Taxonomy" id="660025"/>
    <lineage>
        <taxon>Eukaryota</taxon>
        <taxon>Fungi</taxon>
        <taxon>Dikarya</taxon>
        <taxon>Ascomycota</taxon>
        <taxon>Pezizomycotina</taxon>
        <taxon>Sordariomycetes</taxon>
        <taxon>Hypocreomycetidae</taxon>
        <taxon>Hypocreales</taxon>
        <taxon>Nectriaceae</taxon>
        <taxon>Fusarium</taxon>
        <taxon>Fusarium oxysporum species complex</taxon>
    </lineage>
</organism>
<dbReference type="Pfam" id="PF00903">
    <property type="entry name" value="Glyoxalase"/>
    <property type="match status" value="1"/>
</dbReference>
<feature type="domain" description="Glyoxalase/fosfomycin resistance/dioxygenase" evidence="1">
    <location>
        <begin position="11"/>
        <end position="45"/>
    </location>
</feature>
<dbReference type="Proteomes" id="UP000002489">
    <property type="component" value="Unassembled WGS sequence"/>
</dbReference>
<dbReference type="SUPFAM" id="SSF54593">
    <property type="entry name" value="Glyoxalase/Bleomycin resistance protein/Dihydroxybiphenyl dioxygenase"/>
    <property type="match status" value="1"/>
</dbReference>
<dbReference type="Gene3D" id="3.10.180.10">
    <property type="entry name" value="2,3-Dihydroxybiphenyl 1,2-Dioxygenase, domain 1"/>
    <property type="match status" value="1"/>
</dbReference>
<evidence type="ECO:0000313" key="2">
    <source>
        <dbReference type="EnsemblFungi" id="FOXG_10153P0"/>
    </source>
</evidence>
<evidence type="ECO:0000259" key="1">
    <source>
        <dbReference type="Pfam" id="PF00903"/>
    </source>
</evidence>
<dbReference type="InterPro" id="IPR004360">
    <property type="entry name" value="Glyas_Fos-R_dOase_dom"/>
</dbReference>
<name>A0A0D2Y1L0_FUSOF</name>
<accession>A0A0D2Y1L0</accession>
<dbReference type="InterPro" id="IPR029068">
    <property type="entry name" value="Glyas_Bleomycin-R_OHBP_Dase"/>
</dbReference>
<protein>
    <recommendedName>
        <fullName evidence="1">Glyoxalase/fosfomycin resistance/dioxygenase domain-containing protein</fullName>
    </recommendedName>
</protein>